<dbReference type="Gene3D" id="3.40.50.300">
    <property type="entry name" value="P-loop containing nucleotide triphosphate hydrolases"/>
    <property type="match status" value="1"/>
</dbReference>
<gene>
    <name evidence="2" type="ORF">GCM10023225_22300</name>
</gene>
<accession>A0ABP9HYN4</accession>
<sequence>MSRMIALSVCSLKGGVGKTTVTLGLAGAALRRGVPTLVVDLDPQADATSGLDVTARRTADLAAVLDSPKRKIVDAALAPSGWADDHPGQLDVLVGSAASALRDEPDPAGKDLAALAAALRKTPEHQLVLLDCPPSLGALTRSAWASSDLALVVSDAGRFSVAAVDRALRELGEQHGAARPLGVLVNRYSPRSAEHRFRLGELRALVDGLLLEPLPERAVVQQAQGAGVPLHQLRSAAARTLSATFDALLDRVLATRA</sequence>
<dbReference type="InterPro" id="IPR027417">
    <property type="entry name" value="P-loop_NTPase"/>
</dbReference>
<evidence type="ECO:0000313" key="3">
    <source>
        <dbReference type="Proteomes" id="UP001501195"/>
    </source>
</evidence>
<protein>
    <submittedName>
        <fullName evidence="2">ParA family protein</fullName>
    </submittedName>
</protein>
<dbReference type="CDD" id="cd02042">
    <property type="entry name" value="ParAB_family"/>
    <property type="match status" value="1"/>
</dbReference>
<dbReference type="PANTHER" id="PTHR13696:SF52">
    <property type="entry name" value="PARA FAMILY PROTEIN CT_582"/>
    <property type="match status" value="1"/>
</dbReference>
<reference evidence="3" key="1">
    <citation type="journal article" date="2019" name="Int. J. Syst. Evol. Microbiol.">
        <title>The Global Catalogue of Microorganisms (GCM) 10K type strain sequencing project: providing services to taxonomists for standard genome sequencing and annotation.</title>
        <authorList>
            <consortium name="The Broad Institute Genomics Platform"/>
            <consortium name="The Broad Institute Genome Sequencing Center for Infectious Disease"/>
            <person name="Wu L."/>
            <person name="Ma J."/>
        </authorList>
    </citation>
    <scope>NUCLEOTIDE SEQUENCE [LARGE SCALE GENOMIC DNA]</scope>
    <source>
        <strain evidence="3">JCM 18126</strain>
    </source>
</reference>
<dbReference type="PANTHER" id="PTHR13696">
    <property type="entry name" value="P-LOOP CONTAINING NUCLEOSIDE TRIPHOSPHATE HYDROLASE"/>
    <property type="match status" value="1"/>
</dbReference>
<name>A0ABP9HYN4_9ACTN</name>
<evidence type="ECO:0000259" key="1">
    <source>
        <dbReference type="Pfam" id="PF13614"/>
    </source>
</evidence>
<comment type="caution">
    <text evidence="2">The sequence shown here is derived from an EMBL/GenBank/DDBJ whole genome shotgun (WGS) entry which is preliminary data.</text>
</comment>
<dbReference type="EMBL" id="BAABIL010000325">
    <property type="protein sequence ID" value="GAA4981838.1"/>
    <property type="molecule type" value="Genomic_DNA"/>
</dbReference>
<evidence type="ECO:0000313" key="2">
    <source>
        <dbReference type="EMBL" id="GAA4981838.1"/>
    </source>
</evidence>
<organism evidence="2 3">
    <name type="scientific">Kineococcus glutinatus</name>
    <dbReference type="NCBI Taxonomy" id="1070872"/>
    <lineage>
        <taxon>Bacteria</taxon>
        <taxon>Bacillati</taxon>
        <taxon>Actinomycetota</taxon>
        <taxon>Actinomycetes</taxon>
        <taxon>Kineosporiales</taxon>
        <taxon>Kineosporiaceae</taxon>
        <taxon>Kineococcus</taxon>
    </lineage>
</organism>
<dbReference type="Proteomes" id="UP001501195">
    <property type="component" value="Unassembled WGS sequence"/>
</dbReference>
<dbReference type="InterPro" id="IPR050678">
    <property type="entry name" value="DNA_Partitioning_ATPase"/>
</dbReference>
<proteinExistence type="predicted"/>
<feature type="domain" description="AAA" evidence="1">
    <location>
        <begin position="7"/>
        <end position="170"/>
    </location>
</feature>
<dbReference type="InterPro" id="IPR025669">
    <property type="entry name" value="AAA_dom"/>
</dbReference>
<keyword evidence="3" id="KW-1185">Reference proteome</keyword>
<dbReference type="SUPFAM" id="SSF52540">
    <property type="entry name" value="P-loop containing nucleoside triphosphate hydrolases"/>
    <property type="match status" value="1"/>
</dbReference>
<dbReference type="Pfam" id="PF13614">
    <property type="entry name" value="AAA_31"/>
    <property type="match status" value="1"/>
</dbReference>